<dbReference type="Proteomes" id="UP000589036">
    <property type="component" value="Unassembled WGS sequence"/>
</dbReference>
<feature type="transmembrane region" description="Helical" evidence="6">
    <location>
        <begin position="418"/>
        <end position="439"/>
    </location>
</feature>
<evidence type="ECO:0000256" key="3">
    <source>
        <dbReference type="ARBA" id="ARBA00022692"/>
    </source>
</evidence>
<dbReference type="InterPro" id="IPR036866">
    <property type="entry name" value="RibonucZ/Hydroxyglut_hydro"/>
</dbReference>
<feature type="domain" description="Metallo-beta-lactamase" evidence="7">
    <location>
        <begin position="535"/>
        <end position="609"/>
    </location>
</feature>
<evidence type="ECO:0000259" key="8">
    <source>
        <dbReference type="Pfam" id="PF03772"/>
    </source>
</evidence>
<feature type="transmembrane region" description="Helical" evidence="6">
    <location>
        <begin position="331"/>
        <end position="348"/>
    </location>
</feature>
<feature type="transmembrane region" description="Helical" evidence="6">
    <location>
        <begin position="474"/>
        <end position="495"/>
    </location>
</feature>
<keyword evidence="3 6" id="KW-0812">Transmembrane</keyword>
<dbReference type="CDD" id="cd07731">
    <property type="entry name" value="ComA-like_MBL-fold"/>
    <property type="match status" value="1"/>
</dbReference>
<keyword evidence="10" id="KW-1185">Reference proteome</keyword>
<dbReference type="Gene3D" id="3.60.15.10">
    <property type="entry name" value="Ribonuclease Z/Hydroxyacylglutathione hydrolase-like"/>
    <property type="match status" value="1"/>
</dbReference>
<dbReference type="InterPro" id="IPR052159">
    <property type="entry name" value="Competence_DNA_uptake"/>
</dbReference>
<dbReference type="AlphaFoldDB" id="A0A852U2B4"/>
<dbReference type="InterPro" id="IPR001279">
    <property type="entry name" value="Metallo-B-lactamas"/>
</dbReference>
<evidence type="ECO:0000256" key="1">
    <source>
        <dbReference type="ARBA" id="ARBA00004651"/>
    </source>
</evidence>
<evidence type="ECO:0000259" key="7">
    <source>
        <dbReference type="Pfam" id="PF00753"/>
    </source>
</evidence>
<dbReference type="InterPro" id="IPR004477">
    <property type="entry name" value="ComEC_N"/>
</dbReference>
<dbReference type="PANTHER" id="PTHR30619:SF1">
    <property type="entry name" value="RECOMBINATION PROTEIN 2"/>
    <property type="match status" value="1"/>
</dbReference>
<evidence type="ECO:0000256" key="2">
    <source>
        <dbReference type="ARBA" id="ARBA00022475"/>
    </source>
</evidence>
<name>A0A852U2B4_9ACTN</name>
<feature type="transmembrane region" description="Helical" evidence="6">
    <location>
        <begin position="446"/>
        <end position="462"/>
    </location>
</feature>
<keyword evidence="2" id="KW-1003">Cell membrane</keyword>
<proteinExistence type="predicted"/>
<dbReference type="GO" id="GO:0005886">
    <property type="term" value="C:plasma membrane"/>
    <property type="evidence" value="ECO:0007669"/>
    <property type="project" value="UniProtKB-SubCell"/>
</dbReference>
<dbReference type="PANTHER" id="PTHR30619">
    <property type="entry name" value="DNA INTERNALIZATION/COMPETENCE PROTEIN COMEC/REC2"/>
    <property type="match status" value="1"/>
</dbReference>
<evidence type="ECO:0000256" key="4">
    <source>
        <dbReference type="ARBA" id="ARBA00022989"/>
    </source>
</evidence>
<comment type="subcellular location">
    <subcellularLocation>
        <location evidence="1">Cell membrane</location>
        <topology evidence="1">Multi-pass membrane protein</topology>
    </subcellularLocation>
</comment>
<feature type="transmembrane region" description="Helical" evidence="6">
    <location>
        <begin position="354"/>
        <end position="371"/>
    </location>
</feature>
<evidence type="ECO:0000256" key="5">
    <source>
        <dbReference type="ARBA" id="ARBA00023136"/>
    </source>
</evidence>
<evidence type="ECO:0000313" key="10">
    <source>
        <dbReference type="Proteomes" id="UP000589036"/>
    </source>
</evidence>
<dbReference type="RefSeq" id="WP_179644812.1">
    <property type="nucleotide sequence ID" value="NZ_BAAAYY010000031.1"/>
</dbReference>
<organism evidence="9 10">
    <name type="scientific">Spinactinospora alkalitolerans</name>
    <dbReference type="NCBI Taxonomy" id="687207"/>
    <lineage>
        <taxon>Bacteria</taxon>
        <taxon>Bacillati</taxon>
        <taxon>Actinomycetota</taxon>
        <taxon>Actinomycetes</taxon>
        <taxon>Streptosporangiales</taxon>
        <taxon>Nocardiopsidaceae</taxon>
        <taxon>Spinactinospora</taxon>
    </lineage>
</organism>
<feature type="transmembrane region" description="Helical" evidence="6">
    <location>
        <begin position="282"/>
        <end position="301"/>
    </location>
</feature>
<reference evidence="9 10" key="1">
    <citation type="submission" date="2020-07" db="EMBL/GenBank/DDBJ databases">
        <title>Sequencing the genomes of 1000 actinobacteria strains.</title>
        <authorList>
            <person name="Klenk H.-P."/>
        </authorList>
    </citation>
    <scope>NUCLEOTIDE SEQUENCE [LARGE SCALE GENOMIC DNA]</scope>
    <source>
        <strain evidence="9 10">CXB654</strain>
    </source>
</reference>
<feature type="transmembrane region" description="Helical" evidence="6">
    <location>
        <begin position="307"/>
        <end position="324"/>
    </location>
</feature>
<feature type="transmembrane region" description="Helical" evidence="6">
    <location>
        <begin position="66"/>
        <end position="85"/>
    </location>
</feature>
<evidence type="ECO:0000256" key="6">
    <source>
        <dbReference type="SAM" id="Phobius"/>
    </source>
</evidence>
<feature type="domain" description="ComEC/Rec2-related protein" evidence="8">
    <location>
        <begin position="234"/>
        <end position="493"/>
    </location>
</feature>
<gene>
    <name evidence="9" type="ORF">HDA32_004213</name>
</gene>
<protein>
    <submittedName>
        <fullName evidence="9">Competence protein ComEC</fullName>
    </submittedName>
</protein>
<feature type="transmembrane region" description="Helical" evidence="6">
    <location>
        <begin position="41"/>
        <end position="60"/>
    </location>
</feature>
<evidence type="ECO:0000313" key="9">
    <source>
        <dbReference type="EMBL" id="NYE49093.1"/>
    </source>
</evidence>
<keyword evidence="4 6" id="KW-1133">Transmembrane helix</keyword>
<dbReference type="EMBL" id="JACCCC010000001">
    <property type="protein sequence ID" value="NYE49093.1"/>
    <property type="molecule type" value="Genomic_DNA"/>
</dbReference>
<dbReference type="Pfam" id="PF00753">
    <property type="entry name" value="Lactamase_B"/>
    <property type="match status" value="1"/>
</dbReference>
<keyword evidence="5 6" id="KW-0472">Membrane</keyword>
<dbReference type="InterPro" id="IPR035681">
    <property type="entry name" value="ComA-like_MBL"/>
</dbReference>
<dbReference type="NCBIfam" id="TIGR00360">
    <property type="entry name" value="ComEC_N-term"/>
    <property type="match status" value="1"/>
</dbReference>
<dbReference type="Pfam" id="PF03772">
    <property type="entry name" value="Competence"/>
    <property type="match status" value="1"/>
</dbReference>
<accession>A0A852U2B4</accession>
<dbReference type="SUPFAM" id="SSF56281">
    <property type="entry name" value="Metallo-hydrolase/oxidoreductase"/>
    <property type="match status" value="1"/>
</dbReference>
<comment type="caution">
    <text evidence="9">The sequence shown here is derived from an EMBL/GenBank/DDBJ whole genome shotgun (WGS) entry which is preliminary data.</text>
</comment>
<sequence length="784" mass="79672">MSYLGTDAPGVRAPLDLRLCAPAAGTWLVVLLLLGGPPWTAAVVAAVLGCAALVLAPALRLPRGEAAAAAVIAVLVCGAAGALAAGGRLAAVQASPVTSLAEQERRVDMEVVISMDPRPRAGPAQPGRAEYVIEARSTWVVVDGTRVRTRVPVVLLASGPQWRRLVPSQRVVLTGKALAPGTGGLVSALVAVRGPPREVGAPSWAHALAGTARARLREACAPLPQPERGLLPALVVGDVSELDAQAKEDFQATGMTHLLTVSGANLAVLTGTALGLARFCRLPTWCAVAAGGAMIAVFVLVARAEPSVLRAAFMGVIALVALALGRERAGIAALAASVVGLLLFDPGLARSYGFALSVLATGGIVVLAPRWRDRWSARLPRWLAEPVAVTVAAHVACTPVLTVLSAEVSWVAVPANVLAGPMVPVATVGGFAVAGVAVLSVPAAGFLVWVPAAAVTWIGAVADTGARIPHGALPWRADLLGALGLAGLALLLLAVRGRLRRALLAIAGAVAGTAVLVQCAAPMWPPGGWALVACDVGQGDALVLSAGDGRAVVVDAGIDPAPVDRCLRDLGVREVALLVLTHDDADHVGGASGILRDRAVRAALAPSGFGSGPTGRMLAAAGVPLEAGAAGDRFTVGPWHFGVLWPPPGTVADSNDASVVLLARWNPPPESAAAPMTVLLTGDIEEPAQRTLLGEPAIRGVDVLKTPHHGARTQEPAFLAATRPRVTITSVGAGNSYGHPAPGTWRMLTSLTEAGYRTDLHGDIAVLPGPAGPAVAARGPEEHR</sequence>
<feature type="transmembrane region" description="Helical" evidence="6">
    <location>
        <begin position="502"/>
        <end position="524"/>
    </location>
</feature>
<feature type="transmembrane region" description="Helical" evidence="6">
    <location>
        <begin position="383"/>
        <end position="406"/>
    </location>
</feature>